<reference evidence="2 3" key="1">
    <citation type="journal article" date="2011" name="Science">
        <title>The ecoresponsive genome of Daphnia pulex.</title>
        <authorList>
            <person name="Colbourne J.K."/>
            <person name="Pfrender M.E."/>
            <person name="Gilbert D."/>
            <person name="Thomas W.K."/>
            <person name="Tucker A."/>
            <person name="Oakley T.H."/>
            <person name="Tokishita S."/>
            <person name="Aerts A."/>
            <person name="Arnold G.J."/>
            <person name="Basu M.K."/>
            <person name="Bauer D.J."/>
            <person name="Caceres C.E."/>
            <person name="Carmel L."/>
            <person name="Casola C."/>
            <person name="Choi J.H."/>
            <person name="Detter J.C."/>
            <person name="Dong Q."/>
            <person name="Dusheyko S."/>
            <person name="Eads B.D."/>
            <person name="Frohlich T."/>
            <person name="Geiler-Samerotte K.A."/>
            <person name="Gerlach D."/>
            <person name="Hatcher P."/>
            <person name="Jogdeo S."/>
            <person name="Krijgsveld J."/>
            <person name="Kriventseva E.V."/>
            <person name="Kultz D."/>
            <person name="Laforsch C."/>
            <person name="Lindquist E."/>
            <person name="Lopez J."/>
            <person name="Manak J.R."/>
            <person name="Muller J."/>
            <person name="Pangilinan J."/>
            <person name="Patwardhan R.P."/>
            <person name="Pitluck S."/>
            <person name="Pritham E.J."/>
            <person name="Rechtsteiner A."/>
            <person name="Rho M."/>
            <person name="Rogozin I.B."/>
            <person name="Sakarya O."/>
            <person name="Salamov A."/>
            <person name="Schaack S."/>
            <person name="Shapiro H."/>
            <person name="Shiga Y."/>
            <person name="Skalitzky C."/>
            <person name="Smith Z."/>
            <person name="Souvorov A."/>
            <person name="Sung W."/>
            <person name="Tang Z."/>
            <person name="Tsuchiya D."/>
            <person name="Tu H."/>
            <person name="Vos H."/>
            <person name="Wang M."/>
            <person name="Wolf Y.I."/>
            <person name="Yamagata H."/>
            <person name="Yamada T."/>
            <person name="Ye Y."/>
            <person name="Shaw J.R."/>
            <person name="Andrews J."/>
            <person name="Crease T.J."/>
            <person name="Tang H."/>
            <person name="Lucas S.M."/>
            <person name="Robertson H.M."/>
            <person name="Bork P."/>
            <person name="Koonin E.V."/>
            <person name="Zdobnov E.M."/>
            <person name="Grigoriev I.V."/>
            <person name="Lynch M."/>
            <person name="Boore J.L."/>
        </authorList>
    </citation>
    <scope>NUCLEOTIDE SEQUENCE [LARGE SCALE GENOMIC DNA]</scope>
</reference>
<dbReference type="Proteomes" id="UP000000305">
    <property type="component" value="Unassembled WGS sequence"/>
</dbReference>
<dbReference type="GO" id="GO:0005634">
    <property type="term" value="C:nucleus"/>
    <property type="evidence" value="ECO:0000318"/>
    <property type="project" value="GO_Central"/>
</dbReference>
<dbReference type="GO" id="GO:0005737">
    <property type="term" value="C:cytoplasm"/>
    <property type="evidence" value="ECO:0000318"/>
    <property type="project" value="GO_Central"/>
</dbReference>
<dbReference type="InterPro" id="IPR000210">
    <property type="entry name" value="BTB/POZ_dom"/>
</dbReference>
<dbReference type="GO" id="GO:0031625">
    <property type="term" value="F:ubiquitin protein ligase binding"/>
    <property type="evidence" value="ECO:0000318"/>
    <property type="project" value="GO_Central"/>
</dbReference>
<dbReference type="Gene3D" id="3.30.710.10">
    <property type="entry name" value="Potassium Channel Kv1.1, Chain A"/>
    <property type="match status" value="1"/>
</dbReference>
<dbReference type="GO" id="GO:0043161">
    <property type="term" value="P:proteasome-mediated ubiquitin-dependent protein catabolic process"/>
    <property type="evidence" value="ECO:0000318"/>
    <property type="project" value="GO_Central"/>
</dbReference>
<evidence type="ECO:0000313" key="2">
    <source>
        <dbReference type="EMBL" id="EFX67398.1"/>
    </source>
</evidence>
<dbReference type="AlphaFoldDB" id="E9HLL5"/>
<name>E9HLL5_DAPPU</name>
<protein>
    <recommendedName>
        <fullName evidence="1">BTB domain-containing protein</fullName>
    </recommendedName>
</protein>
<dbReference type="InterPro" id="IPR011333">
    <property type="entry name" value="SKP1/BTB/POZ_sf"/>
</dbReference>
<dbReference type="GO" id="GO:0030162">
    <property type="term" value="P:regulation of proteolysis"/>
    <property type="evidence" value="ECO:0000318"/>
    <property type="project" value="GO_Central"/>
</dbReference>
<dbReference type="OrthoDB" id="7628309at2759"/>
<dbReference type="HOGENOM" id="CLU_1671094_0_0_1"/>
<organism evidence="2 3">
    <name type="scientific">Daphnia pulex</name>
    <name type="common">Water flea</name>
    <dbReference type="NCBI Taxonomy" id="6669"/>
    <lineage>
        <taxon>Eukaryota</taxon>
        <taxon>Metazoa</taxon>
        <taxon>Ecdysozoa</taxon>
        <taxon>Arthropoda</taxon>
        <taxon>Crustacea</taxon>
        <taxon>Branchiopoda</taxon>
        <taxon>Diplostraca</taxon>
        <taxon>Cladocera</taxon>
        <taxon>Anomopoda</taxon>
        <taxon>Daphniidae</taxon>
        <taxon>Daphnia</taxon>
    </lineage>
</organism>
<dbReference type="KEGG" id="dpx:DAPPUDRAFT_115501"/>
<feature type="domain" description="BTB" evidence="1">
    <location>
        <begin position="63"/>
        <end position="129"/>
    </location>
</feature>
<dbReference type="EMBL" id="GL732679">
    <property type="protein sequence ID" value="EFX67398.1"/>
    <property type="molecule type" value="Genomic_DNA"/>
</dbReference>
<dbReference type="InParanoid" id="E9HLL5"/>
<dbReference type="SUPFAM" id="SSF54695">
    <property type="entry name" value="POZ domain"/>
    <property type="match status" value="1"/>
</dbReference>
<accession>E9HLL5</accession>
<proteinExistence type="predicted"/>
<evidence type="ECO:0000313" key="3">
    <source>
        <dbReference type="Proteomes" id="UP000000305"/>
    </source>
</evidence>
<evidence type="ECO:0000259" key="1">
    <source>
        <dbReference type="Pfam" id="PF00651"/>
    </source>
</evidence>
<dbReference type="Pfam" id="PF00651">
    <property type="entry name" value="BTB"/>
    <property type="match status" value="1"/>
</dbReference>
<dbReference type="PANTHER" id="PTHR24413">
    <property type="entry name" value="SPECKLE-TYPE POZ PROTEIN"/>
    <property type="match status" value="1"/>
</dbReference>
<keyword evidence="3" id="KW-1185">Reference proteome</keyword>
<gene>
    <name evidence="2" type="ORF">DAPPUDRAFT_115501</name>
</gene>
<dbReference type="PhylomeDB" id="E9HLL5"/>
<sequence>MVLRSLRRMRWSSKGSPKRLSTSFGDPKKLHLAEVTFKFKEQAREKVDLNKTRTLLVAFGSPVLAPCSKMILEIEIEKNFRKNVEIKDIQPNVFEHLIRHVYNIDDVAKLLAASDKYGMDSLKEECCSLRLSRTLNVGNAVQNLVLAHLLKAPRCYTI</sequence>